<feature type="transmembrane region" description="Helical" evidence="1">
    <location>
        <begin position="71"/>
        <end position="94"/>
    </location>
</feature>
<dbReference type="EMBL" id="BMAO01034093">
    <property type="protein sequence ID" value="GFQ93970.1"/>
    <property type="molecule type" value="Genomic_DNA"/>
</dbReference>
<name>A0A8X6G0Q9_TRICU</name>
<organism evidence="2 3">
    <name type="scientific">Trichonephila clavata</name>
    <name type="common">Joro spider</name>
    <name type="synonym">Nephila clavata</name>
    <dbReference type="NCBI Taxonomy" id="2740835"/>
    <lineage>
        <taxon>Eukaryota</taxon>
        <taxon>Metazoa</taxon>
        <taxon>Ecdysozoa</taxon>
        <taxon>Arthropoda</taxon>
        <taxon>Chelicerata</taxon>
        <taxon>Arachnida</taxon>
        <taxon>Araneae</taxon>
        <taxon>Araneomorphae</taxon>
        <taxon>Entelegynae</taxon>
        <taxon>Araneoidea</taxon>
        <taxon>Nephilidae</taxon>
        <taxon>Trichonephila</taxon>
    </lineage>
</organism>
<keyword evidence="1" id="KW-1133">Transmembrane helix</keyword>
<comment type="caution">
    <text evidence="2">The sequence shown here is derived from an EMBL/GenBank/DDBJ whole genome shotgun (WGS) entry which is preliminary data.</text>
</comment>
<evidence type="ECO:0000313" key="2">
    <source>
        <dbReference type="EMBL" id="GFQ93970.1"/>
    </source>
</evidence>
<accession>A0A8X6G0Q9</accession>
<protein>
    <submittedName>
        <fullName evidence="2">Uncharacterized protein</fullName>
    </submittedName>
</protein>
<gene>
    <name evidence="2" type="ORF">TNCT_155771</name>
</gene>
<proteinExistence type="predicted"/>
<keyword evidence="1" id="KW-0812">Transmembrane</keyword>
<keyword evidence="3" id="KW-1185">Reference proteome</keyword>
<feature type="transmembrane region" description="Helical" evidence="1">
    <location>
        <begin position="115"/>
        <end position="135"/>
    </location>
</feature>
<evidence type="ECO:0000313" key="3">
    <source>
        <dbReference type="Proteomes" id="UP000887116"/>
    </source>
</evidence>
<reference evidence="2" key="1">
    <citation type="submission" date="2020-07" db="EMBL/GenBank/DDBJ databases">
        <title>Multicomponent nature underlies the extraordinary mechanical properties of spider dragline silk.</title>
        <authorList>
            <person name="Kono N."/>
            <person name="Nakamura H."/>
            <person name="Mori M."/>
            <person name="Yoshida Y."/>
            <person name="Ohtoshi R."/>
            <person name="Malay A.D."/>
            <person name="Moran D.A.P."/>
            <person name="Tomita M."/>
            <person name="Numata K."/>
            <person name="Arakawa K."/>
        </authorList>
    </citation>
    <scope>NUCLEOTIDE SEQUENCE</scope>
</reference>
<dbReference type="AlphaFoldDB" id="A0A8X6G0Q9"/>
<keyword evidence="1" id="KW-0472">Membrane</keyword>
<sequence length="151" mass="17074">MSENTPLERSGDYFYDYKEQLACIWACSSSALRVISCHHWTRFGNLCESQSSASNEITAGTLVYLLQMNTIQSFLLVTLLLATTVSPNVTLPLFCRHWKIFMGVRIHRYGLSSRILFLIMSLVSLEVCTCVINVYRSPRLVLVSATIQEGI</sequence>
<evidence type="ECO:0000256" key="1">
    <source>
        <dbReference type="SAM" id="Phobius"/>
    </source>
</evidence>
<dbReference type="Proteomes" id="UP000887116">
    <property type="component" value="Unassembled WGS sequence"/>
</dbReference>